<dbReference type="InterPro" id="IPR001789">
    <property type="entry name" value="Sig_transdc_resp-reg_receiver"/>
</dbReference>
<dbReference type="RefSeq" id="WP_263542617.1">
    <property type="nucleotide sequence ID" value="NZ_JAOVZO020000023.1"/>
</dbReference>
<keyword evidence="3 6" id="KW-0597">Phosphoprotein</keyword>
<dbReference type="Proteomes" id="UP001139971">
    <property type="component" value="Unassembled WGS sequence"/>
</dbReference>
<dbReference type="Pfam" id="PF02518">
    <property type="entry name" value="HATPase_c"/>
    <property type="match status" value="1"/>
</dbReference>
<dbReference type="SUPFAM" id="SSF55874">
    <property type="entry name" value="ATPase domain of HSP90 chaperone/DNA topoisomerase II/histidine kinase"/>
    <property type="match status" value="1"/>
</dbReference>
<evidence type="ECO:0000256" key="3">
    <source>
        <dbReference type="ARBA" id="ARBA00022553"/>
    </source>
</evidence>
<dbReference type="InterPro" id="IPR003661">
    <property type="entry name" value="HisK_dim/P_dom"/>
</dbReference>
<dbReference type="FunFam" id="3.30.565.10:FF:000006">
    <property type="entry name" value="Sensor histidine kinase WalK"/>
    <property type="match status" value="1"/>
</dbReference>
<dbReference type="GO" id="GO:0000155">
    <property type="term" value="F:phosphorelay sensor kinase activity"/>
    <property type="evidence" value="ECO:0007669"/>
    <property type="project" value="InterPro"/>
</dbReference>
<evidence type="ECO:0000256" key="5">
    <source>
        <dbReference type="ARBA" id="ARBA00022777"/>
    </source>
</evidence>
<feature type="domain" description="Response regulatory" evidence="9">
    <location>
        <begin position="451"/>
        <end position="567"/>
    </location>
</feature>
<comment type="caution">
    <text evidence="10">The sequence shown here is derived from an EMBL/GenBank/DDBJ whole genome shotgun (WGS) entry which is preliminary data.</text>
</comment>
<feature type="coiled-coil region" evidence="7">
    <location>
        <begin position="159"/>
        <end position="214"/>
    </location>
</feature>
<dbReference type="SUPFAM" id="SSF47384">
    <property type="entry name" value="Homodimeric domain of signal transducing histidine kinase"/>
    <property type="match status" value="1"/>
</dbReference>
<dbReference type="InterPro" id="IPR003594">
    <property type="entry name" value="HATPase_dom"/>
</dbReference>
<dbReference type="SMART" id="SM00448">
    <property type="entry name" value="REC"/>
    <property type="match status" value="2"/>
</dbReference>
<organism evidence="10 11">
    <name type="scientific">Tahibacter soli</name>
    <dbReference type="NCBI Taxonomy" id="2983605"/>
    <lineage>
        <taxon>Bacteria</taxon>
        <taxon>Pseudomonadati</taxon>
        <taxon>Pseudomonadota</taxon>
        <taxon>Gammaproteobacteria</taxon>
        <taxon>Lysobacterales</taxon>
        <taxon>Rhodanobacteraceae</taxon>
        <taxon>Tahibacter</taxon>
    </lineage>
</organism>
<dbReference type="PROSITE" id="PS50110">
    <property type="entry name" value="RESPONSE_REGULATORY"/>
    <property type="match status" value="2"/>
</dbReference>
<proteinExistence type="predicted"/>
<dbReference type="EC" id="2.7.13.3" evidence="2"/>
<keyword evidence="5" id="KW-0418">Kinase</keyword>
<dbReference type="InterPro" id="IPR036890">
    <property type="entry name" value="HATPase_C_sf"/>
</dbReference>
<dbReference type="InterPro" id="IPR004358">
    <property type="entry name" value="Sig_transdc_His_kin-like_C"/>
</dbReference>
<dbReference type="GO" id="GO:0005886">
    <property type="term" value="C:plasma membrane"/>
    <property type="evidence" value="ECO:0007669"/>
    <property type="project" value="UniProtKB-ARBA"/>
</dbReference>
<reference evidence="10" key="1">
    <citation type="submission" date="2023-02" db="EMBL/GenBank/DDBJ databases">
        <title>Tahibacter soli sp. nov. isolated from soil.</title>
        <authorList>
            <person name="Baek J.H."/>
            <person name="Lee J.K."/>
            <person name="Choi D.G."/>
            <person name="Jeon C.O."/>
        </authorList>
    </citation>
    <scope>NUCLEOTIDE SEQUENCE</scope>
    <source>
        <strain evidence="10">BL</strain>
    </source>
</reference>
<dbReference type="Gene3D" id="3.30.565.10">
    <property type="entry name" value="Histidine kinase-like ATPase, C-terminal domain"/>
    <property type="match status" value="1"/>
</dbReference>
<keyword evidence="7" id="KW-0175">Coiled coil</keyword>
<evidence type="ECO:0000256" key="1">
    <source>
        <dbReference type="ARBA" id="ARBA00000085"/>
    </source>
</evidence>
<name>A0A9X4BJ90_9GAMM</name>
<sequence length="572" mass="61977">MPAMETNGKVNILLVDDQPARLLSYEAVLAELGETLVSARSGEEALKRLMDDEFAVILLDVSMPGMDGFETAQMIHQHPRFENTPIIFVTGVHVDELDRLHGYRLGAIDYVQVPVIPDILRSKVSVLVELYRKRRSLAGENATLMQANLVLQTERAQEFEALSRTLALANLQLSAANEQLEAEVAERRRAEAQLQQLAEKLRVADRRKDEFLATLAHELRNPLAPIRNALGVMRAGIQTGDARAIDIIDRQVRQLVRLVDDLLDVSRITHGRIELKRQRMPLAPLLAATAETFAPQLEAMGHRLTLALPPDSAVVDGDPQRLTQVFGNLLNNACKYTDAGGSIRMTAGVDGDALVVAVIDNGVGIPPSRLDDVFDLFVQIDTSLERAQGGLGVGLTLVRRLVEMHGGSVAAKSDGPGRGACFEVRLPLASAQTPAPAVAAPAADAAIAPRRVLVVDDNRDAAETLALLLKLGGHEVRALCDPLLALATLEAFRPQIAFLDVGMPKLNGLDLAGKIRASEAGSDVLLVALTGWGQDDDRRRSQEAGFDYHLVKPADPLDIETICREGVRRAGA</sequence>
<dbReference type="EMBL" id="JAOVZO020000023">
    <property type="protein sequence ID" value="MDC8016095.1"/>
    <property type="molecule type" value="Genomic_DNA"/>
</dbReference>
<evidence type="ECO:0000256" key="6">
    <source>
        <dbReference type="PROSITE-ProRule" id="PRU00169"/>
    </source>
</evidence>
<dbReference type="Pfam" id="PF00512">
    <property type="entry name" value="HisKA"/>
    <property type="match status" value="1"/>
</dbReference>
<dbReference type="SMART" id="SM00387">
    <property type="entry name" value="HATPase_c"/>
    <property type="match status" value="1"/>
</dbReference>
<comment type="catalytic activity">
    <reaction evidence="1">
        <text>ATP + protein L-histidine = ADP + protein N-phospho-L-histidine.</text>
        <dbReference type="EC" id="2.7.13.3"/>
    </reaction>
</comment>
<keyword evidence="11" id="KW-1185">Reference proteome</keyword>
<gene>
    <name evidence="10" type="ORF">OD750_026515</name>
</gene>
<dbReference type="AlphaFoldDB" id="A0A9X4BJ90"/>
<dbReference type="Pfam" id="PF00072">
    <property type="entry name" value="Response_reg"/>
    <property type="match status" value="2"/>
</dbReference>
<dbReference type="InterPro" id="IPR011006">
    <property type="entry name" value="CheY-like_superfamily"/>
</dbReference>
<dbReference type="SMART" id="SM00388">
    <property type="entry name" value="HisKA"/>
    <property type="match status" value="1"/>
</dbReference>
<dbReference type="Gene3D" id="1.10.287.130">
    <property type="match status" value="1"/>
</dbReference>
<evidence type="ECO:0000256" key="7">
    <source>
        <dbReference type="SAM" id="Coils"/>
    </source>
</evidence>
<evidence type="ECO:0000313" key="11">
    <source>
        <dbReference type="Proteomes" id="UP001139971"/>
    </source>
</evidence>
<dbReference type="InterPro" id="IPR036097">
    <property type="entry name" value="HisK_dim/P_sf"/>
</dbReference>
<dbReference type="SUPFAM" id="SSF52172">
    <property type="entry name" value="CheY-like"/>
    <property type="match status" value="2"/>
</dbReference>
<dbReference type="PANTHER" id="PTHR43547:SF2">
    <property type="entry name" value="HYBRID SIGNAL TRANSDUCTION HISTIDINE KINASE C"/>
    <property type="match status" value="1"/>
</dbReference>
<evidence type="ECO:0000256" key="2">
    <source>
        <dbReference type="ARBA" id="ARBA00012438"/>
    </source>
</evidence>
<evidence type="ECO:0000313" key="10">
    <source>
        <dbReference type="EMBL" id="MDC8016095.1"/>
    </source>
</evidence>
<feature type="modified residue" description="4-aspartylphosphate" evidence="6">
    <location>
        <position position="60"/>
    </location>
</feature>
<feature type="domain" description="Histidine kinase" evidence="8">
    <location>
        <begin position="214"/>
        <end position="430"/>
    </location>
</feature>
<keyword evidence="4" id="KW-0808">Transferase</keyword>
<evidence type="ECO:0000259" key="8">
    <source>
        <dbReference type="PROSITE" id="PS50109"/>
    </source>
</evidence>
<dbReference type="PROSITE" id="PS50109">
    <property type="entry name" value="HIS_KIN"/>
    <property type="match status" value="1"/>
</dbReference>
<evidence type="ECO:0000256" key="4">
    <source>
        <dbReference type="ARBA" id="ARBA00022679"/>
    </source>
</evidence>
<dbReference type="PRINTS" id="PR00344">
    <property type="entry name" value="BCTRLSENSOR"/>
</dbReference>
<dbReference type="PANTHER" id="PTHR43547">
    <property type="entry name" value="TWO-COMPONENT HISTIDINE KINASE"/>
    <property type="match status" value="1"/>
</dbReference>
<dbReference type="Gene3D" id="3.40.50.2300">
    <property type="match status" value="2"/>
</dbReference>
<protein>
    <recommendedName>
        <fullName evidence="2">histidine kinase</fullName>
        <ecNumber evidence="2">2.7.13.3</ecNumber>
    </recommendedName>
</protein>
<dbReference type="CDD" id="cd17580">
    <property type="entry name" value="REC_2_DhkD-like"/>
    <property type="match status" value="1"/>
</dbReference>
<accession>A0A9X4BJ90</accession>
<feature type="modified residue" description="4-aspartylphosphate" evidence="6">
    <location>
        <position position="500"/>
    </location>
</feature>
<evidence type="ECO:0000259" key="9">
    <source>
        <dbReference type="PROSITE" id="PS50110"/>
    </source>
</evidence>
<dbReference type="InterPro" id="IPR005467">
    <property type="entry name" value="His_kinase_dom"/>
</dbReference>
<dbReference type="CDD" id="cd00082">
    <property type="entry name" value="HisKA"/>
    <property type="match status" value="1"/>
</dbReference>
<feature type="domain" description="Response regulatory" evidence="9">
    <location>
        <begin position="11"/>
        <end position="128"/>
    </location>
</feature>